<dbReference type="InterPro" id="IPR027417">
    <property type="entry name" value="P-loop_NTPase"/>
</dbReference>
<dbReference type="PANTHER" id="PTHR36978:SF4">
    <property type="entry name" value="P-LOOP CONTAINING NUCLEOSIDE TRIPHOSPHATE HYDROLASE PROTEIN"/>
    <property type="match status" value="1"/>
</dbReference>
<reference evidence="2" key="1">
    <citation type="journal article" date="2014" name="Genome Announc.">
        <title>Genome sequence and annotation of Acremonium chrysogenum, producer of the beta-lactam antibiotic cephalosporin C.</title>
        <authorList>
            <person name="Terfehr D."/>
            <person name="Dahlmann T.A."/>
            <person name="Specht T."/>
            <person name="Zadra I."/>
            <person name="Kuernsteiner H."/>
            <person name="Kueck U."/>
        </authorList>
    </citation>
    <scope>NUCLEOTIDE SEQUENCE [LARGE SCALE GENOMIC DNA]</scope>
    <source>
        <strain evidence="2">ATCC 11550 / CBS 779.69 / DSM 880 / IAM 14645 / JCM 23072 / IMI 49137</strain>
    </source>
</reference>
<proteinExistence type="predicted"/>
<dbReference type="Pfam" id="PF17784">
    <property type="entry name" value="Sulfotransfer_4"/>
    <property type="match status" value="1"/>
</dbReference>
<dbReference type="Proteomes" id="UP000029964">
    <property type="component" value="Unassembled WGS sequence"/>
</dbReference>
<evidence type="ECO:0000313" key="1">
    <source>
        <dbReference type="EMBL" id="KFH48594.1"/>
    </source>
</evidence>
<gene>
    <name evidence="1" type="ORF">ACRE_003560</name>
</gene>
<dbReference type="SUPFAM" id="SSF52540">
    <property type="entry name" value="P-loop containing nucleoside triphosphate hydrolases"/>
    <property type="match status" value="1"/>
</dbReference>
<dbReference type="InterPro" id="IPR040632">
    <property type="entry name" value="Sulfotransfer_4"/>
</dbReference>
<sequence length="290" mass="32867">MSASASARAHSDRIVPMRVIVCGVQRTGTLSLRHALFRLGFYDCHHMHSVRDNVEEQGHHWVRAIEAKFAGKGTEFTRQDWDVVLGDCQAVCDVPAAMFGPELAACYPDAKVVILNRDPDNWYDSVLNSIHSKRPPMTILRMVFCVIFDSATRSWLRFAMTLGNHAFGYNHRSEKDKALAWYKDIYRDFHERIPTSRRIDYSVGDGWGPLCEHLGVPVPQVEDEKGCMVEAPFPHLNDRAAFSDEMNHWWAKATARSVDNIFRLVGKAVVTGTTAYVGYLAWKTRLGGRL</sequence>
<dbReference type="STRING" id="857340.A0A086TGW2"/>
<evidence type="ECO:0000313" key="2">
    <source>
        <dbReference type="Proteomes" id="UP000029964"/>
    </source>
</evidence>
<dbReference type="OrthoDB" id="408152at2759"/>
<comment type="caution">
    <text evidence="1">The sequence shown here is derived from an EMBL/GenBank/DDBJ whole genome shotgun (WGS) entry which is preliminary data.</text>
</comment>
<organism evidence="1 2">
    <name type="scientific">Hapsidospora chrysogenum (strain ATCC 11550 / CBS 779.69 / DSM 880 / IAM 14645 / JCM 23072 / IMI 49137)</name>
    <name type="common">Acremonium chrysogenum</name>
    <dbReference type="NCBI Taxonomy" id="857340"/>
    <lineage>
        <taxon>Eukaryota</taxon>
        <taxon>Fungi</taxon>
        <taxon>Dikarya</taxon>
        <taxon>Ascomycota</taxon>
        <taxon>Pezizomycotina</taxon>
        <taxon>Sordariomycetes</taxon>
        <taxon>Hypocreomycetidae</taxon>
        <taxon>Hypocreales</taxon>
        <taxon>Bionectriaceae</taxon>
        <taxon>Hapsidospora</taxon>
    </lineage>
</organism>
<dbReference type="EMBL" id="JPKY01000002">
    <property type="protein sequence ID" value="KFH48594.1"/>
    <property type="molecule type" value="Genomic_DNA"/>
</dbReference>
<dbReference type="PANTHER" id="PTHR36978">
    <property type="entry name" value="P-LOOP CONTAINING NUCLEOTIDE TRIPHOSPHATE HYDROLASE"/>
    <property type="match status" value="1"/>
</dbReference>
<accession>A0A086TGW2</accession>
<protein>
    <submittedName>
        <fullName evidence="1">Uncharacterized protein</fullName>
    </submittedName>
</protein>
<keyword evidence="2" id="KW-1185">Reference proteome</keyword>
<name>A0A086TGW2_HAPC1</name>
<dbReference type="AlphaFoldDB" id="A0A086TGW2"/>
<dbReference type="HOGENOM" id="CLU_061199_0_1_1"/>
<dbReference type="Gene3D" id="3.40.50.300">
    <property type="entry name" value="P-loop containing nucleotide triphosphate hydrolases"/>
    <property type="match status" value="1"/>
</dbReference>